<dbReference type="EMBL" id="CP002599">
    <property type="protein sequence ID" value="AEA59688.1"/>
    <property type="molecule type" value="Genomic_DNA"/>
</dbReference>
<dbReference type="Proteomes" id="UP000008316">
    <property type="component" value="Chromosome 1"/>
</dbReference>
<name>F2L7Z3_BURGS</name>
<feature type="compositionally biased region" description="Basic and acidic residues" evidence="1">
    <location>
        <begin position="785"/>
        <end position="794"/>
    </location>
</feature>
<proteinExistence type="predicted"/>
<evidence type="ECO:0000313" key="4">
    <source>
        <dbReference type="EMBL" id="AEA59688.1"/>
    </source>
</evidence>
<feature type="region of interest" description="Disordered" evidence="1">
    <location>
        <begin position="560"/>
        <end position="609"/>
    </location>
</feature>
<feature type="region of interest" description="Disordered" evidence="1">
    <location>
        <begin position="622"/>
        <end position="850"/>
    </location>
</feature>
<dbReference type="HOGENOM" id="CLU_014821_0_0_4"/>
<dbReference type="KEGG" id="bgd:bgla_1g10060"/>
<dbReference type="STRING" id="999541.bgla_1g10060"/>
<dbReference type="eggNOG" id="COG3712">
    <property type="taxonomic scope" value="Bacteria"/>
</dbReference>
<evidence type="ECO:0000256" key="1">
    <source>
        <dbReference type="SAM" id="MobiDB-lite"/>
    </source>
</evidence>
<accession>F2L7Z3</accession>
<feature type="compositionally biased region" description="Low complexity" evidence="1">
    <location>
        <begin position="598"/>
        <end position="609"/>
    </location>
</feature>
<organism evidence="4 5">
    <name type="scientific">Burkholderia gladioli (strain BSR3)</name>
    <dbReference type="NCBI Taxonomy" id="999541"/>
    <lineage>
        <taxon>Bacteria</taxon>
        <taxon>Pseudomonadati</taxon>
        <taxon>Pseudomonadota</taxon>
        <taxon>Betaproteobacteria</taxon>
        <taxon>Burkholderiales</taxon>
        <taxon>Burkholderiaceae</taxon>
        <taxon>Burkholderia</taxon>
    </lineage>
</organism>
<keyword evidence="2" id="KW-0732">Signal</keyword>
<feature type="signal peptide" evidence="2">
    <location>
        <begin position="1"/>
        <end position="31"/>
    </location>
</feature>
<evidence type="ECO:0000259" key="3">
    <source>
        <dbReference type="Pfam" id="PF04773"/>
    </source>
</evidence>
<dbReference type="Pfam" id="PF20245">
    <property type="entry name" value="DUF6600"/>
    <property type="match status" value="1"/>
</dbReference>
<dbReference type="RefSeq" id="WP_013697041.1">
    <property type="nucleotide sequence ID" value="NC_015381.1"/>
</dbReference>
<protein>
    <submittedName>
        <fullName evidence="4">Prolin-rich exported protein</fullName>
    </submittedName>
</protein>
<evidence type="ECO:0000313" key="5">
    <source>
        <dbReference type="Proteomes" id="UP000008316"/>
    </source>
</evidence>
<keyword evidence="5" id="KW-1185">Reference proteome</keyword>
<feature type="domain" description="FecR protein" evidence="3">
    <location>
        <begin position="107"/>
        <end position="188"/>
    </location>
</feature>
<dbReference type="InterPro" id="IPR046535">
    <property type="entry name" value="DUF6600"/>
</dbReference>
<reference evidence="4 5" key="1">
    <citation type="journal article" date="2011" name="J. Bacteriol.">
        <title>Complete genome sequence of Burkholderia gladioli BSR3.</title>
        <authorList>
            <person name="Seo Y.S."/>
            <person name="Lim J."/>
            <person name="Choi B.S."/>
            <person name="Kim H."/>
            <person name="Goo E."/>
            <person name="Lee B."/>
            <person name="Lim J.S."/>
            <person name="Choi I.Y."/>
            <person name="Moon J.S."/>
            <person name="Kim J."/>
            <person name="Hwang I."/>
        </authorList>
    </citation>
    <scope>NUCLEOTIDE SEQUENCE [LARGE SCALE GENOMIC DNA]</scope>
    <source>
        <strain evidence="4 5">BSR3</strain>
    </source>
</reference>
<dbReference type="InterPro" id="IPR006860">
    <property type="entry name" value="FecR"/>
</dbReference>
<feature type="region of interest" description="Disordered" evidence="1">
    <location>
        <begin position="33"/>
        <end position="61"/>
    </location>
</feature>
<sequence length="850" mass="89920">MTPLRVPFSLTALAASALLALATLAPAAALAQTEPVPPPEVTPSAPTTQQAGGDPPSRVARLDYLSGPVTTEPAGASDWSYAAVNRPLTSGDQLWNDQGARSELHIGSTAVRLDQSTALAILALDDRNTQLKVGLGSLSTHVRELPAGSAYEIDTPNLALAVDGAGDYRVDVAPDGTSTTVTVRRGSATAFGDNGQIPIAAGQQLSFTGTNLQLSANNAAPGPDPFDQWSASRDAAEDRSISARYVSREIPGYQDLDANGSWRDSPDYGAIWIPNDVPAGWAPYHTGHWIWQAPWGWTWVDDAPWGFAPYHYGRWAYVDDSWAWVPGPIVPAEPPCYAPALVAFVGGGGGGFDWSVGLAVGGAVAAGVAWFPLAPHEAWHPGWGGWSPRYYDRVNRTVIVNNTRITNITNIHNTYVNYHVRNAVTAVPAQAFVHGQPVARFAQHVDPRQWHDARIGAGAPGIAPVRQSFSGGLRNASYRPPQPALSHPIVATRNPAVPAAFHDRQAQQFAQHGGRVPGAGAPVVRSATPPNYAPRPTHLAGTSPGAPNQWAMRNVQLVNPRGPVLQPGRPVPAVSATAGGQRMPREEPGRMQEPGQRAVPGAPATPGAAAFAAHPGMVAPGNRVTGAMATGSGVPRPPAEIGREGVPGGRPGAGAQPAWTQPHAPIEQQRAAGQFRPNEAPGTRENAQPHAATPGAPVFGGGRPAGQQTEPSRAPGFVPQPHAQPAQPRVEGPRAESAQPRIEARAEPQAPTPQPSFARQPERQPAAQLERPQPHFEAPQAPRVEAPRIERPQPHFEPQPPPHFERPAAPQAAPHFERPAAPPQQQHVEAPRQAPVQHASPAQGRQEPRH</sequence>
<dbReference type="PANTHER" id="PTHR38731:SF3">
    <property type="entry name" value="BLL6125 PROTEIN"/>
    <property type="match status" value="1"/>
</dbReference>
<dbReference type="PANTHER" id="PTHR38731">
    <property type="entry name" value="LIPL45-RELATED LIPOPROTEIN-RELATED"/>
    <property type="match status" value="1"/>
</dbReference>
<evidence type="ECO:0000256" key="2">
    <source>
        <dbReference type="SAM" id="SignalP"/>
    </source>
</evidence>
<feature type="chain" id="PRO_5003285589" evidence="2">
    <location>
        <begin position="32"/>
        <end position="850"/>
    </location>
</feature>
<dbReference type="Pfam" id="PF04773">
    <property type="entry name" value="FecR"/>
    <property type="match status" value="1"/>
</dbReference>
<dbReference type="AlphaFoldDB" id="F2L7Z3"/>
<gene>
    <name evidence="4" type="ordered locus">bgla_1g10060</name>
</gene>